<accession>A0A0F9QC76</accession>
<dbReference type="AlphaFoldDB" id="A0A0F9QC76"/>
<reference evidence="1" key="1">
    <citation type="journal article" date="2015" name="Nature">
        <title>Complex archaea that bridge the gap between prokaryotes and eukaryotes.</title>
        <authorList>
            <person name="Spang A."/>
            <person name="Saw J.H."/>
            <person name="Jorgensen S.L."/>
            <person name="Zaremba-Niedzwiedzka K."/>
            <person name="Martijn J."/>
            <person name="Lind A.E."/>
            <person name="van Eijk R."/>
            <person name="Schleper C."/>
            <person name="Guy L."/>
            <person name="Ettema T.J."/>
        </authorList>
    </citation>
    <scope>NUCLEOTIDE SEQUENCE</scope>
</reference>
<organism evidence="1">
    <name type="scientific">marine sediment metagenome</name>
    <dbReference type="NCBI Taxonomy" id="412755"/>
    <lineage>
        <taxon>unclassified sequences</taxon>
        <taxon>metagenomes</taxon>
        <taxon>ecological metagenomes</taxon>
    </lineage>
</organism>
<sequence>MISLEDYAKIGPYTKRALVGYVLERDRPEPGGFLHHVLCNDLKGTIRSADDTNIHAIPAIMAWLYNYAAPSSYGSPERYLNWLRADTPAPTTCDVFEGIKLLGEIPG</sequence>
<comment type="caution">
    <text evidence="1">The sequence shown here is derived from an EMBL/GenBank/DDBJ whole genome shotgun (WGS) entry which is preliminary data.</text>
</comment>
<dbReference type="EMBL" id="LAZR01001722">
    <property type="protein sequence ID" value="KKN40139.1"/>
    <property type="molecule type" value="Genomic_DNA"/>
</dbReference>
<gene>
    <name evidence="1" type="ORF">LCGC14_0736370</name>
</gene>
<name>A0A0F9QC76_9ZZZZ</name>
<evidence type="ECO:0000313" key="1">
    <source>
        <dbReference type="EMBL" id="KKN40139.1"/>
    </source>
</evidence>
<protein>
    <submittedName>
        <fullName evidence="1">Uncharacterized protein</fullName>
    </submittedName>
</protein>
<proteinExistence type="predicted"/>